<name>F0WG99_9STRA</name>
<sequence length="361" mass="42101">MPRSPRLGNEEENGRQTSARSNRHCHRGETSNSDEQYYARKSYQRNDEQHHRRNESRVSNQYYSRPNTTNRPRQARIPIVKATHHFTNIINQSRDVAPYSDQHTNPPRKSQMPPRTSHSANGHRKFQNGSTSSYQESSQDFQSRRNQEPRQAIKSRKHTNSKKCTVPDNWSDVPKIGNAIGSSRIVALRVFLDHKYSRLIQDEEQWTPTMFCHEQKRLGHDVRLVIDLTNTDRYYDGFELEQCNIRYLKLPVEGFRGPPSNTIVNKFIKIVEEFITTYEHGTIAVHCTHGLNRTGYVVIHYLVRKLGFSLTDAIQLFTLARPPGLIKYLYIKELYRKLAPTNSVKYPELPAWANKSKYSKC</sequence>
<evidence type="ECO:0000256" key="1">
    <source>
        <dbReference type="ARBA" id="ARBA00022801"/>
    </source>
</evidence>
<dbReference type="PANTHER" id="PTHR10367">
    <property type="entry name" value="MRNA-CAPPING ENZYME"/>
    <property type="match status" value="1"/>
</dbReference>
<gene>
    <name evidence="5" type="primary">AlNc14C89G5629</name>
    <name evidence="5" type="ORF">ALNC14_063770</name>
</gene>
<dbReference type="InterPro" id="IPR029021">
    <property type="entry name" value="Prot-tyrosine_phosphatase-like"/>
</dbReference>
<organism evidence="5">
    <name type="scientific">Albugo laibachii Nc14</name>
    <dbReference type="NCBI Taxonomy" id="890382"/>
    <lineage>
        <taxon>Eukaryota</taxon>
        <taxon>Sar</taxon>
        <taxon>Stramenopiles</taxon>
        <taxon>Oomycota</taxon>
        <taxon>Peronosporomycetes</taxon>
        <taxon>Albuginales</taxon>
        <taxon>Albuginaceae</taxon>
        <taxon>Albugo</taxon>
    </lineage>
</organism>
<dbReference type="InterPro" id="IPR000340">
    <property type="entry name" value="Dual-sp_phosphatase_cat-dom"/>
</dbReference>
<dbReference type="InterPro" id="IPR016130">
    <property type="entry name" value="Tyr_Pase_AS"/>
</dbReference>
<dbReference type="SMART" id="SM00195">
    <property type="entry name" value="DSPc"/>
    <property type="match status" value="1"/>
</dbReference>
<reference evidence="5" key="2">
    <citation type="submission" date="2011-02" db="EMBL/GenBank/DDBJ databases">
        <authorList>
            <person name="MacLean D."/>
        </authorList>
    </citation>
    <scope>NUCLEOTIDE SEQUENCE</scope>
</reference>
<keyword evidence="1" id="KW-0378">Hydrolase</keyword>
<feature type="compositionally biased region" description="Polar residues" evidence="3">
    <location>
        <begin position="57"/>
        <end position="72"/>
    </location>
</feature>
<evidence type="ECO:0000259" key="4">
    <source>
        <dbReference type="PROSITE" id="PS50056"/>
    </source>
</evidence>
<dbReference type="InterPro" id="IPR020422">
    <property type="entry name" value="TYR_PHOSPHATASE_DUAL_dom"/>
</dbReference>
<dbReference type="Gene3D" id="3.90.190.10">
    <property type="entry name" value="Protein tyrosine phosphatase superfamily"/>
    <property type="match status" value="1"/>
</dbReference>
<feature type="domain" description="Tyrosine specific protein phosphatases" evidence="4">
    <location>
        <begin position="265"/>
        <end position="322"/>
    </location>
</feature>
<dbReference type="AlphaFoldDB" id="F0WG99"/>
<reference evidence="5" key="1">
    <citation type="journal article" date="2011" name="PLoS Biol.">
        <title>Gene gain and loss during evolution of obligate parasitism in the white rust pathogen of Arabidopsis thaliana.</title>
        <authorList>
            <person name="Kemen E."/>
            <person name="Gardiner A."/>
            <person name="Schultz-Larsen T."/>
            <person name="Kemen A.C."/>
            <person name="Balmuth A.L."/>
            <person name="Robert-Seilaniantz A."/>
            <person name="Bailey K."/>
            <person name="Holub E."/>
            <person name="Studholme D.J."/>
            <person name="Maclean D."/>
            <person name="Jones J.D."/>
        </authorList>
    </citation>
    <scope>NUCLEOTIDE SEQUENCE</scope>
</reference>
<dbReference type="InterPro" id="IPR000387">
    <property type="entry name" value="Tyr_Pase_dom"/>
</dbReference>
<dbReference type="GO" id="GO:0004484">
    <property type="term" value="F:mRNA guanylyltransferase activity"/>
    <property type="evidence" value="ECO:0007669"/>
    <property type="project" value="TreeGrafter"/>
</dbReference>
<dbReference type="EMBL" id="FR824134">
    <property type="protein sequence ID" value="CCA20234.1"/>
    <property type="molecule type" value="Genomic_DNA"/>
</dbReference>
<dbReference type="SUPFAM" id="SSF52799">
    <property type="entry name" value="(Phosphotyrosine protein) phosphatases II"/>
    <property type="match status" value="1"/>
</dbReference>
<dbReference type="GO" id="GO:0004721">
    <property type="term" value="F:phosphoprotein phosphatase activity"/>
    <property type="evidence" value="ECO:0007669"/>
    <property type="project" value="UniProtKB-KW"/>
</dbReference>
<dbReference type="PROSITE" id="PS00383">
    <property type="entry name" value="TYR_PHOSPHATASE_1"/>
    <property type="match status" value="1"/>
</dbReference>
<evidence type="ECO:0000256" key="2">
    <source>
        <dbReference type="ARBA" id="ARBA00022912"/>
    </source>
</evidence>
<dbReference type="GO" id="GO:0006370">
    <property type="term" value="P:7-methylguanosine mRNA capping"/>
    <property type="evidence" value="ECO:0007669"/>
    <property type="project" value="TreeGrafter"/>
</dbReference>
<protein>
    <submittedName>
        <fullName evidence="5">Uncharacterized protein AlNc14C89G5629</fullName>
    </submittedName>
</protein>
<feature type="compositionally biased region" description="Polar residues" evidence="3">
    <location>
        <begin position="127"/>
        <end position="141"/>
    </location>
</feature>
<dbReference type="InterPro" id="IPR051029">
    <property type="entry name" value="mRNA_Capping_Enz/RNA_Phosphat"/>
</dbReference>
<proteinExistence type="predicted"/>
<evidence type="ECO:0000256" key="3">
    <source>
        <dbReference type="SAM" id="MobiDB-lite"/>
    </source>
</evidence>
<feature type="compositionally biased region" description="Polar residues" evidence="3">
    <location>
        <begin position="101"/>
        <end position="120"/>
    </location>
</feature>
<keyword evidence="2" id="KW-0904">Protein phosphatase</keyword>
<dbReference type="Pfam" id="PF00782">
    <property type="entry name" value="DSPc"/>
    <property type="match status" value="1"/>
</dbReference>
<dbReference type="PROSITE" id="PS50056">
    <property type="entry name" value="TYR_PHOSPHATASE_2"/>
    <property type="match status" value="1"/>
</dbReference>
<dbReference type="PANTHER" id="PTHR10367:SF17">
    <property type="entry name" value="MRNA-CAPPING ENZYME"/>
    <property type="match status" value="1"/>
</dbReference>
<dbReference type="HOGENOM" id="CLU_768183_0_0_1"/>
<accession>F0WG99</accession>
<feature type="region of interest" description="Disordered" evidence="3">
    <location>
        <begin position="1"/>
        <end position="75"/>
    </location>
</feature>
<feature type="region of interest" description="Disordered" evidence="3">
    <location>
        <begin position="88"/>
        <end position="168"/>
    </location>
</feature>
<evidence type="ECO:0000313" key="5">
    <source>
        <dbReference type="EMBL" id="CCA20234.1"/>
    </source>
</evidence>